<accession>A0A839F0P0</accession>
<dbReference type="AlphaFoldDB" id="A0A839F0P0"/>
<dbReference type="RefSeq" id="WP_182529747.1">
    <property type="nucleotide sequence ID" value="NZ_JACGXL010000001.1"/>
</dbReference>
<dbReference type="Gene3D" id="3.10.180.10">
    <property type="entry name" value="2,3-Dihydroxybiphenyl 1,2-Dioxygenase, domain 1"/>
    <property type="match status" value="1"/>
</dbReference>
<protein>
    <submittedName>
        <fullName evidence="2">Putative 3-demethylubiquinone-9 3-methyltransferase (Glyoxalase superfamily)</fullName>
    </submittedName>
</protein>
<dbReference type="SUPFAM" id="SSF54593">
    <property type="entry name" value="Glyoxalase/Bleomycin resistance protein/Dihydroxybiphenyl dioxygenase"/>
    <property type="match status" value="2"/>
</dbReference>
<dbReference type="PANTHER" id="PTHR33990">
    <property type="entry name" value="PROTEIN YJDN-RELATED"/>
    <property type="match status" value="1"/>
</dbReference>
<name>A0A839F0P0_9GAMM</name>
<organism evidence="2 3">
    <name type="scientific">Dokdonella fugitiva</name>
    <dbReference type="NCBI Taxonomy" id="328517"/>
    <lineage>
        <taxon>Bacteria</taxon>
        <taxon>Pseudomonadati</taxon>
        <taxon>Pseudomonadota</taxon>
        <taxon>Gammaproteobacteria</taxon>
        <taxon>Lysobacterales</taxon>
        <taxon>Rhodanobacteraceae</taxon>
        <taxon>Dokdonella</taxon>
    </lineage>
</organism>
<feature type="domain" description="PhnB-like" evidence="1">
    <location>
        <begin position="144"/>
        <end position="262"/>
    </location>
</feature>
<comment type="caution">
    <text evidence="2">The sequence shown here is derived from an EMBL/GenBank/DDBJ whole genome shotgun (WGS) entry which is preliminary data.</text>
</comment>
<keyword evidence="3" id="KW-1185">Reference proteome</keyword>
<dbReference type="Proteomes" id="UP000550401">
    <property type="component" value="Unassembled WGS sequence"/>
</dbReference>
<dbReference type="InterPro" id="IPR028973">
    <property type="entry name" value="PhnB-like"/>
</dbReference>
<keyword evidence="2" id="KW-0489">Methyltransferase</keyword>
<proteinExistence type="predicted"/>
<dbReference type="Pfam" id="PF06983">
    <property type="entry name" value="3-dmu-9_3-mt"/>
    <property type="match status" value="2"/>
</dbReference>
<dbReference type="Gene3D" id="3.30.720.110">
    <property type="match status" value="1"/>
</dbReference>
<sequence>MPLAKPITPHLWFDTQAREAAAFYCALFPDSRVDATITLRDTPSGDCDILHFHLCGQPFMAISAGPHFKFNPSVSFFVNFDPSRDHQARDHLDALWDALMDGGQALMPLQEYPFSQRYGWVQDRYGLSWQLILTKPDGEPRPMIVPSLLFTGDVCGKAKEAGAFYRSVFDGSREGLFVPYPAGSSPDREGTTMYSDFRLGETWFAAMDSAYEHGFAFNEAISFLVPCRDQAEIDHHWARLSSVPESEVCGWCNDRFGVSWQISAIAIEEAMTSGDQAKIDRITQAFLKMGKLDVATLEAAAAGME</sequence>
<keyword evidence="2" id="KW-0808">Transferase</keyword>
<evidence type="ECO:0000259" key="1">
    <source>
        <dbReference type="Pfam" id="PF06983"/>
    </source>
</evidence>
<keyword evidence="2" id="KW-0830">Ubiquinone</keyword>
<evidence type="ECO:0000313" key="3">
    <source>
        <dbReference type="Proteomes" id="UP000550401"/>
    </source>
</evidence>
<evidence type="ECO:0000313" key="2">
    <source>
        <dbReference type="EMBL" id="MBA8886690.1"/>
    </source>
</evidence>
<dbReference type="CDD" id="cd06588">
    <property type="entry name" value="PhnB_like"/>
    <property type="match status" value="2"/>
</dbReference>
<dbReference type="InterPro" id="IPR029068">
    <property type="entry name" value="Glyas_Bleomycin-R_OHBP_Dase"/>
</dbReference>
<dbReference type="Gene3D" id="3.30.720.100">
    <property type="match status" value="1"/>
</dbReference>
<gene>
    <name evidence="2" type="ORF">FHW12_000881</name>
</gene>
<reference evidence="2 3" key="1">
    <citation type="submission" date="2020-07" db="EMBL/GenBank/DDBJ databases">
        <title>Genomic Encyclopedia of Type Strains, Phase IV (KMG-V): Genome sequencing to study the core and pangenomes of soil and plant-associated prokaryotes.</title>
        <authorList>
            <person name="Whitman W."/>
        </authorList>
    </citation>
    <scope>NUCLEOTIDE SEQUENCE [LARGE SCALE GENOMIC DNA]</scope>
    <source>
        <strain evidence="2 3">RH2WT43</strain>
    </source>
</reference>
<feature type="domain" description="PhnB-like" evidence="1">
    <location>
        <begin position="7"/>
        <end position="132"/>
    </location>
</feature>
<dbReference type="GO" id="GO:0032259">
    <property type="term" value="P:methylation"/>
    <property type="evidence" value="ECO:0007669"/>
    <property type="project" value="UniProtKB-KW"/>
</dbReference>
<dbReference type="GO" id="GO:0008168">
    <property type="term" value="F:methyltransferase activity"/>
    <property type="evidence" value="ECO:0007669"/>
    <property type="project" value="UniProtKB-KW"/>
</dbReference>
<dbReference type="EMBL" id="JACGXL010000001">
    <property type="protein sequence ID" value="MBA8886690.1"/>
    <property type="molecule type" value="Genomic_DNA"/>
</dbReference>